<evidence type="ECO:0000313" key="2">
    <source>
        <dbReference type="EMBL" id="KKT41805.1"/>
    </source>
</evidence>
<feature type="transmembrane region" description="Helical" evidence="1">
    <location>
        <begin position="25"/>
        <end position="48"/>
    </location>
</feature>
<organism evidence="2 3">
    <name type="scientific">Candidatus Giovannonibacteria bacterium GW2011_GWA2_44_13b</name>
    <dbReference type="NCBI Taxonomy" id="1618647"/>
    <lineage>
        <taxon>Bacteria</taxon>
        <taxon>Candidatus Giovannoniibacteriota</taxon>
    </lineage>
</organism>
<keyword evidence="1" id="KW-0472">Membrane</keyword>
<dbReference type="EMBL" id="LCHU01000004">
    <property type="protein sequence ID" value="KKT41805.1"/>
    <property type="molecule type" value="Genomic_DNA"/>
</dbReference>
<reference evidence="2 3" key="1">
    <citation type="journal article" date="2015" name="Nature">
        <title>rRNA introns, odd ribosomes, and small enigmatic genomes across a large radiation of phyla.</title>
        <authorList>
            <person name="Brown C.T."/>
            <person name="Hug L.A."/>
            <person name="Thomas B.C."/>
            <person name="Sharon I."/>
            <person name="Castelle C.J."/>
            <person name="Singh A."/>
            <person name="Wilkins M.J."/>
            <person name="Williams K.H."/>
            <person name="Banfield J.F."/>
        </authorList>
    </citation>
    <scope>NUCLEOTIDE SEQUENCE [LARGE SCALE GENOMIC DNA]</scope>
</reference>
<keyword evidence="1" id="KW-1133">Transmembrane helix</keyword>
<proteinExistence type="predicted"/>
<accession>A0A0G1H4V6</accession>
<keyword evidence="1" id="KW-0812">Transmembrane</keyword>
<feature type="transmembrane region" description="Helical" evidence="1">
    <location>
        <begin position="68"/>
        <end position="85"/>
    </location>
</feature>
<dbReference type="STRING" id="1618647.UW30_C0004G0004"/>
<feature type="transmembrane region" description="Helical" evidence="1">
    <location>
        <begin position="143"/>
        <end position="163"/>
    </location>
</feature>
<protein>
    <submittedName>
        <fullName evidence="2">Methyl-accepting chemotaxis protein</fullName>
    </submittedName>
</protein>
<evidence type="ECO:0000313" key="3">
    <source>
        <dbReference type="Proteomes" id="UP000034736"/>
    </source>
</evidence>
<name>A0A0G1H4V6_9BACT</name>
<dbReference type="AlphaFoldDB" id="A0A0G1H4V6"/>
<comment type="caution">
    <text evidence="2">The sequence shown here is derived from an EMBL/GenBank/DDBJ whole genome shotgun (WGS) entry which is preliminary data.</text>
</comment>
<evidence type="ECO:0000256" key="1">
    <source>
        <dbReference type="SAM" id="Phobius"/>
    </source>
</evidence>
<sequence length="211" mass="24528">MKIDFLSDINKDNYYILDYDRVDSYMVLAVWFSAAFLAVYSFAIYFFAPAASYPNPFSWRITMLKETIWVTAIGFLAAFIVTTTRGRFKNHYVYRFIVTNAMMVFSYLVIYITGGSIEWHFHFFVMFALLTLYADWRLGWWAIIAVGMHHNILNFIAPGWVYFYGRNDLASLAHGLLVLFMAIVTTKICEQNRQLADASRLIGDEFGKNVK</sequence>
<dbReference type="Proteomes" id="UP000034736">
    <property type="component" value="Unassembled WGS sequence"/>
</dbReference>
<gene>
    <name evidence="2" type="ORF">UW30_C0004G0004</name>
</gene>